<dbReference type="Gene3D" id="3.30.565.10">
    <property type="entry name" value="Histidine kinase-like ATPase, C-terminal domain"/>
    <property type="match status" value="1"/>
</dbReference>
<evidence type="ECO:0000256" key="1">
    <source>
        <dbReference type="SAM" id="MobiDB-lite"/>
    </source>
</evidence>
<feature type="region of interest" description="Disordered" evidence="1">
    <location>
        <begin position="459"/>
        <end position="500"/>
    </location>
</feature>
<dbReference type="EMBL" id="MN740970">
    <property type="protein sequence ID" value="QHU20651.1"/>
    <property type="molecule type" value="Genomic_DNA"/>
</dbReference>
<dbReference type="SUPFAM" id="SSF55874">
    <property type="entry name" value="ATPase domain of HSP90 chaperone/DNA topoisomerase II/histidine kinase"/>
    <property type="match status" value="1"/>
</dbReference>
<feature type="compositionally biased region" description="Acidic residues" evidence="1">
    <location>
        <begin position="467"/>
        <end position="492"/>
    </location>
</feature>
<accession>A0A6C0KTW0</accession>
<dbReference type="AlphaFoldDB" id="A0A6C0KTW0"/>
<protein>
    <recommendedName>
        <fullName evidence="3">Histidine kinase/HSP90-like ATPase domain-containing protein</fullName>
    </recommendedName>
</protein>
<proteinExistence type="predicted"/>
<dbReference type="InterPro" id="IPR036890">
    <property type="entry name" value="HATPase_C_sf"/>
</dbReference>
<name>A0A6C0KTW0_9ZZZZ</name>
<organism evidence="2">
    <name type="scientific">viral metagenome</name>
    <dbReference type="NCBI Taxonomy" id="1070528"/>
    <lineage>
        <taxon>unclassified sequences</taxon>
        <taxon>metagenomes</taxon>
        <taxon>organismal metagenomes</taxon>
    </lineage>
</organism>
<evidence type="ECO:0000313" key="2">
    <source>
        <dbReference type="EMBL" id="QHU20651.1"/>
    </source>
</evidence>
<evidence type="ECO:0008006" key="3">
    <source>
        <dbReference type="Google" id="ProtNLM"/>
    </source>
</evidence>
<sequence>MSISMKAGSRNEAGFVNNLDRKGFTQNKGLSEIVANASDAGASYVMFQISGNVIKIWDDGKGMTLEKIQHMYDSERENHTTEETMGVSGVGGLISLYILSKDDDGAARPSMTYTKSEHGPYLMSIAPWDVIKQEVRYDGMVDIESMTEEQMATFHKETVEKFKISGTTHAIPYSDGLAAILIEQFQDKPNTEIIPYESRLSVIFGKTPIDLFLDKGDGTPVLKLKKYDYMSGKNNEYYVGKNEERIHFIQDENGIQQSLWYDDVAESWMAFHNRKKTTERDISPTPFLPTYKTIGILTITTAMRIDPQIFDPLNPVLLDSASLTLNAYDSIFFDSAHGHGEKLKSFFGKTVLNRNTQRITGWSLKGDSTGVSRGGAKSLLEMVHLRCELSYHTYSAQNNKMDEILGIQQNKNQHQNVFPLHLERMIGYLRSRHFEKIRMYFKGVVDAKNSPKRVLPPIASVPVLSESESDSEQSDVSEEVQEEPSEVQEEEPKEVPFEQPQTISIQNETSVNLKSGALLHSEERPRDHYSPRLTQSIEESRRDYLDAAARLKAFAEDPNFVTMGGNTLLDFIIQYIEKSDGRYSGHY</sequence>
<reference evidence="2" key="1">
    <citation type="journal article" date="2020" name="Nature">
        <title>Giant virus diversity and host interactions through global metagenomics.</title>
        <authorList>
            <person name="Schulz F."/>
            <person name="Roux S."/>
            <person name="Paez-Espino D."/>
            <person name="Jungbluth S."/>
            <person name="Walsh D.A."/>
            <person name="Denef V.J."/>
            <person name="McMahon K.D."/>
            <person name="Konstantinidis K.T."/>
            <person name="Eloe-Fadrosh E.A."/>
            <person name="Kyrpides N.C."/>
            <person name="Woyke T."/>
        </authorList>
    </citation>
    <scope>NUCLEOTIDE SEQUENCE</scope>
    <source>
        <strain evidence="2">GVMAG-S-3300013093-109</strain>
    </source>
</reference>